<sequence length="107" mass="13076">MSPPRWTLRHRRRSSDSSSHLHQILHQRYYINLTIEIKIGHGLKWDHRIRPGWFDRVVDRYQDESDLELSGWKLVLSRPTIYRYRTGTDRNGTRWDKSDGTYNYFKK</sequence>
<reference evidence="2 3" key="1">
    <citation type="submission" date="2020-09" db="EMBL/GenBank/DDBJ databases">
        <title>De no assembly of potato wild relative species, Solanum commersonii.</title>
        <authorList>
            <person name="Cho K."/>
        </authorList>
    </citation>
    <scope>NUCLEOTIDE SEQUENCE [LARGE SCALE GENOMIC DNA]</scope>
    <source>
        <strain evidence="2">LZ3.2</strain>
        <tissue evidence="2">Leaf</tissue>
    </source>
</reference>
<proteinExistence type="predicted"/>
<name>A0A9J5XR91_SOLCO</name>
<dbReference type="AlphaFoldDB" id="A0A9J5XR91"/>
<dbReference type="EMBL" id="JACXVP010000008">
    <property type="protein sequence ID" value="KAG5589486.1"/>
    <property type="molecule type" value="Genomic_DNA"/>
</dbReference>
<evidence type="ECO:0000313" key="2">
    <source>
        <dbReference type="EMBL" id="KAG5589486.1"/>
    </source>
</evidence>
<keyword evidence="3" id="KW-1185">Reference proteome</keyword>
<gene>
    <name evidence="2" type="ORF">H5410_040000</name>
</gene>
<evidence type="ECO:0000256" key="1">
    <source>
        <dbReference type="SAM" id="MobiDB-lite"/>
    </source>
</evidence>
<dbReference type="Proteomes" id="UP000824120">
    <property type="component" value="Chromosome 8"/>
</dbReference>
<organism evidence="2 3">
    <name type="scientific">Solanum commersonii</name>
    <name type="common">Commerson's wild potato</name>
    <name type="synonym">Commerson's nightshade</name>
    <dbReference type="NCBI Taxonomy" id="4109"/>
    <lineage>
        <taxon>Eukaryota</taxon>
        <taxon>Viridiplantae</taxon>
        <taxon>Streptophyta</taxon>
        <taxon>Embryophyta</taxon>
        <taxon>Tracheophyta</taxon>
        <taxon>Spermatophyta</taxon>
        <taxon>Magnoliopsida</taxon>
        <taxon>eudicotyledons</taxon>
        <taxon>Gunneridae</taxon>
        <taxon>Pentapetalae</taxon>
        <taxon>asterids</taxon>
        <taxon>lamiids</taxon>
        <taxon>Solanales</taxon>
        <taxon>Solanaceae</taxon>
        <taxon>Solanoideae</taxon>
        <taxon>Solaneae</taxon>
        <taxon>Solanum</taxon>
    </lineage>
</organism>
<protein>
    <submittedName>
        <fullName evidence="2">Uncharacterized protein</fullName>
    </submittedName>
</protein>
<accession>A0A9J5XR91</accession>
<evidence type="ECO:0000313" key="3">
    <source>
        <dbReference type="Proteomes" id="UP000824120"/>
    </source>
</evidence>
<comment type="caution">
    <text evidence="2">The sequence shown here is derived from an EMBL/GenBank/DDBJ whole genome shotgun (WGS) entry which is preliminary data.</text>
</comment>
<feature type="region of interest" description="Disordered" evidence="1">
    <location>
        <begin position="1"/>
        <end position="20"/>
    </location>
</feature>